<dbReference type="SUPFAM" id="SSF52096">
    <property type="entry name" value="ClpP/crotonase"/>
    <property type="match status" value="1"/>
</dbReference>
<dbReference type="HOGENOM" id="CLU_356751_0_0_1"/>
<dbReference type="Pfam" id="PF13193">
    <property type="entry name" value="AMP-binding_C"/>
    <property type="match status" value="1"/>
</dbReference>
<dbReference type="InterPro" id="IPR000873">
    <property type="entry name" value="AMP-dep_synth/lig_dom"/>
</dbReference>
<protein>
    <recommendedName>
        <fullName evidence="8">Crotonobetaine/carnitine-CoA ligase</fullName>
    </recommendedName>
</protein>
<feature type="region of interest" description="Disordered" evidence="3">
    <location>
        <begin position="770"/>
        <end position="801"/>
    </location>
</feature>
<comment type="similarity">
    <text evidence="1">Belongs to the ATP-dependent AMP-binding enzyme family.</text>
</comment>
<dbReference type="Gene3D" id="3.30.300.30">
    <property type="match status" value="1"/>
</dbReference>
<dbReference type="InterPro" id="IPR018376">
    <property type="entry name" value="Enoyl-CoA_hyd/isom_CS"/>
</dbReference>
<sequence length="801" mass="86942">MGDRSVLEEYPATGIVKIILNRPTALNALNADLLEELVMALKRNRNAKVIVLEGAGDRSFCAGQDLKQGLTKHGSSAELRKAFHKLQDVARLTSCSPAIVIAAVQGFAVGGGAEIALGADFVIGGPATTFRFPEVPIGHAATGGITQRLVAMVGLLNAKRLLLTGAYVGAQEAFNIGLLTELTEDPKQRALELAEQLARLPTTSLASSKQSLEKAVFPNVEQVLLDEIETASICFAQIEASNAFTEFATRRKAPGAMKFSSVPSFNDGKKSTSDGIGASSQPGKEPILDLNRALDIAVAKYRDRPLVRFPGYVVSYGDFGTSVSRLAGGLRFVGVRPGDRVLVMMRNSVQMLETWMSTCRLGAIWVPINPELRSSTLHHAVSAVRPTVLIVDEEIYAEVKSALPEQIQLYINGNGFGQLLSALQNLGQPVMKGVLVEPRTTAAFLLTSGSTGRSKPCILSHQYFLVAAQGLIDGLDLKEDDVLYCPFPLYHLDATALTLMPAILLGATAALSTRFSASNFWHEIRDAKATVYDFMGATLALVFKQKASCHDRQHRVRIAWGVPMPSFAKEYERRFGHCLVTLYGSTESGLPIIQQGNLVTGSCGRPREGFHARITDADGRTLPAQEPGQLLLKSDIPNALFSGYFDDPEKTTAALYQGWLKTGDVAKMDNHGNVFFLGRMKDIIRRRGENINATEVEEEFLHHPDVVIAAAFAVPSELGQGTEDDLKVAIQLRESSSANEGELWTWSVENMARFQVPDVIEIVSEMPKTSTGKVEKSGLKRAGGRRFRRSSSTSGSRSLRL</sequence>
<evidence type="ECO:0000256" key="3">
    <source>
        <dbReference type="SAM" id="MobiDB-lite"/>
    </source>
</evidence>
<dbReference type="GO" id="GO:0031956">
    <property type="term" value="F:medium-chain fatty acid-CoA ligase activity"/>
    <property type="evidence" value="ECO:0007669"/>
    <property type="project" value="TreeGrafter"/>
</dbReference>
<evidence type="ECO:0000259" key="4">
    <source>
        <dbReference type="Pfam" id="PF00501"/>
    </source>
</evidence>
<evidence type="ECO:0000313" key="7">
    <source>
        <dbReference type="Proteomes" id="UP000053599"/>
    </source>
</evidence>
<feature type="domain" description="AMP-binding enzyme C-terminal" evidence="5">
    <location>
        <begin position="695"/>
        <end position="773"/>
    </location>
</feature>
<dbReference type="SUPFAM" id="SSF56801">
    <property type="entry name" value="Acetyl-CoA synthetase-like"/>
    <property type="match status" value="1"/>
</dbReference>
<dbReference type="CDD" id="cd06558">
    <property type="entry name" value="crotonase-like"/>
    <property type="match status" value="1"/>
</dbReference>
<gene>
    <name evidence="6" type="ORF">PV11_07615</name>
</gene>
<dbReference type="STRING" id="1016849.A0A0D1YZA5"/>
<keyword evidence="2" id="KW-0436">Ligase</keyword>
<dbReference type="InterPro" id="IPR045851">
    <property type="entry name" value="AMP-bd_C_sf"/>
</dbReference>
<dbReference type="Pfam" id="PF00378">
    <property type="entry name" value="ECH_1"/>
    <property type="match status" value="1"/>
</dbReference>
<feature type="compositionally biased region" description="Low complexity" evidence="3">
    <location>
        <begin position="790"/>
        <end position="801"/>
    </location>
</feature>
<dbReference type="InterPro" id="IPR001753">
    <property type="entry name" value="Enoyl-CoA_hydra/iso"/>
</dbReference>
<evidence type="ECO:0000256" key="1">
    <source>
        <dbReference type="ARBA" id="ARBA00006432"/>
    </source>
</evidence>
<dbReference type="InterPro" id="IPR029045">
    <property type="entry name" value="ClpP/crotonase-like_dom_sf"/>
</dbReference>
<dbReference type="OrthoDB" id="10253869at2759"/>
<dbReference type="Proteomes" id="UP000053599">
    <property type="component" value="Unassembled WGS sequence"/>
</dbReference>
<proteinExistence type="inferred from homology"/>
<accession>A0A0D1YZA5</accession>
<dbReference type="EMBL" id="KN846953">
    <property type="protein sequence ID" value="KIV80088.1"/>
    <property type="molecule type" value="Genomic_DNA"/>
</dbReference>
<evidence type="ECO:0008006" key="8">
    <source>
        <dbReference type="Google" id="ProtNLM"/>
    </source>
</evidence>
<evidence type="ECO:0000259" key="5">
    <source>
        <dbReference type="Pfam" id="PF13193"/>
    </source>
</evidence>
<dbReference type="PROSITE" id="PS00455">
    <property type="entry name" value="AMP_BINDING"/>
    <property type="match status" value="1"/>
</dbReference>
<dbReference type="AlphaFoldDB" id="A0A0D1YZA5"/>
<evidence type="ECO:0000256" key="2">
    <source>
        <dbReference type="ARBA" id="ARBA00022598"/>
    </source>
</evidence>
<name>A0A0D1YZA5_9EURO</name>
<dbReference type="PANTHER" id="PTHR43201:SF5">
    <property type="entry name" value="MEDIUM-CHAIN ACYL-COA LIGASE ACSF2, MITOCHONDRIAL"/>
    <property type="match status" value="1"/>
</dbReference>
<reference evidence="6 7" key="1">
    <citation type="submission" date="2015-01" db="EMBL/GenBank/DDBJ databases">
        <title>The Genome Sequence of Exophiala sideris CBS121828.</title>
        <authorList>
            <consortium name="The Broad Institute Genomics Platform"/>
            <person name="Cuomo C."/>
            <person name="de Hoog S."/>
            <person name="Gorbushina A."/>
            <person name="Stielow B."/>
            <person name="Teixiera M."/>
            <person name="Abouelleil A."/>
            <person name="Chapman S.B."/>
            <person name="Priest M."/>
            <person name="Young S.K."/>
            <person name="Wortman J."/>
            <person name="Nusbaum C."/>
            <person name="Birren B."/>
        </authorList>
    </citation>
    <scope>NUCLEOTIDE SEQUENCE [LARGE SCALE GENOMIC DNA]</scope>
    <source>
        <strain evidence="6 7">CBS 121828</strain>
    </source>
</reference>
<organism evidence="6 7">
    <name type="scientific">Exophiala sideris</name>
    <dbReference type="NCBI Taxonomy" id="1016849"/>
    <lineage>
        <taxon>Eukaryota</taxon>
        <taxon>Fungi</taxon>
        <taxon>Dikarya</taxon>
        <taxon>Ascomycota</taxon>
        <taxon>Pezizomycotina</taxon>
        <taxon>Eurotiomycetes</taxon>
        <taxon>Chaetothyriomycetidae</taxon>
        <taxon>Chaetothyriales</taxon>
        <taxon>Herpotrichiellaceae</taxon>
        <taxon>Exophiala</taxon>
    </lineage>
</organism>
<dbReference type="InterPro" id="IPR025110">
    <property type="entry name" value="AMP-bd_C"/>
</dbReference>
<dbReference type="Gene3D" id="3.90.226.10">
    <property type="entry name" value="2-enoyl-CoA Hydratase, Chain A, domain 1"/>
    <property type="match status" value="1"/>
</dbReference>
<feature type="domain" description="AMP-dependent synthetase/ligase" evidence="4">
    <location>
        <begin position="297"/>
        <end position="645"/>
    </location>
</feature>
<dbReference type="Pfam" id="PF00501">
    <property type="entry name" value="AMP-binding"/>
    <property type="match status" value="1"/>
</dbReference>
<dbReference type="InterPro" id="IPR042099">
    <property type="entry name" value="ANL_N_sf"/>
</dbReference>
<dbReference type="PANTHER" id="PTHR43201">
    <property type="entry name" value="ACYL-COA SYNTHETASE"/>
    <property type="match status" value="1"/>
</dbReference>
<dbReference type="GO" id="GO:0006631">
    <property type="term" value="P:fatty acid metabolic process"/>
    <property type="evidence" value="ECO:0007669"/>
    <property type="project" value="TreeGrafter"/>
</dbReference>
<dbReference type="InterPro" id="IPR020845">
    <property type="entry name" value="AMP-binding_CS"/>
</dbReference>
<dbReference type="PROSITE" id="PS00166">
    <property type="entry name" value="ENOYL_COA_HYDRATASE"/>
    <property type="match status" value="1"/>
</dbReference>
<feature type="region of interest" description="Disordered" evidence="3">
    <location>
        <begin position="264"/>
        <end position="283"/>
    </location>
</feature>
<evidence type="ECO:0000313" key="6">
    <source>
        <dbReference type="EMBL" id="KIV80088.1"/>
    </source>
</evidence>
<dbReference type="Gene3D" id="3.40.50.12780">
    <property type="entry name" value="N-terminal domain of ligase-like"/>
    <property type="match status" value="1"/>
</dbReference>